<accession>A0A679HAF4</accession>
<dbReference type="EMBL" id="AP022660">
    <property type="protein sequence ID" value="BCA48643.1"/>
    <property type="molecule type" value="Genomic_DNA"/>
</dbReference>
<organism evidence="1 2">
    <name type="scientific">Bacteroides thetaiotaomicron</name>
    <dbReference type="NCBI Taxonomy" id="818"/>
    <lineage>
        <taxon>Bacteria</taxon>
        <taxon>Pseudomonadati</taxon>
        <taxon>Bacteroidota</taxon>
        <taxon>Bacteroidia</taxon>
        <taxon>Bacteroidales</taxon>
        <taxon>Bacteroidaceae</taxon>
        <taxon>Bacteroides</taxon>
    </lineage>
</organism>
<gene>
    <name evidence="1" type="ORF">BatF92_05850</name>
</gene>
<sequence>MMRKTQLTIKYKYNPNKDSKDEKISNCNDDGYRSYVCFCPGKLQDAGGLQSARRENV</sequence>
<dbReference type="AlphaFoldDB" id="A0A679HAF4"/>
<name>A0A679HAF4_BACT4</name>
<protein>
    <submittedName>
        <fullName evidence="1">Uncharacterized protein</fullName>
    </submittedName>
</protein>
<evidence type="ECO:0000313" key="2">
    <source>
        <dbReference type="Proteomes" id="UP000500882"/>
    </source>
</evidence>
<dbReference type="Proteomes" id="UP000500882">
    <property type="component" value="Chromosome"/>
</dbReference>
<proteinExistence type="predicted"/>
<evidence type="ECO:0000313" key="1">
    <source>
        <dbReference type="EMBL" id="BCA48643.1"/>
    </source>
</evidence>
<reference evidence="1 2" key="1">
    <citation type="submission" date="2020-02" db="EMBL/GenBank/DDBJ databases">
        <title>Whole-genome sequencing and comparative analysis of the genomes of Bacteroides thetaiotaomicron and Escherichia coli isolated from a healthy resident in Vietnam.</title>
        <authorList>
            <person name="Mohsin M."/>
            <person name="Tanaka K."/>
            <person name="Kawahara R."/>
            <person name="Kondo S."/>
            <person name="Noguchi H."/>
            <person name="Motooka D."/>
            <person name="Nakamura S."/>
            <person name="Khong D.T."/>
            <person name="Nguyen T.N."/>
            <person name="Tran H.T."/>
            <person name="Yamamoto Y."/>
        </authorList>
    </citation>
    <scope>NUCLEOTIDE SEQUENCE [LARGE SCALE GENOMIC DNA]</scope>
    <source>
        <strain evidence="1 2">F9-2</strain>
    </source>
</reference>